<sequence length="296" mass="33974">MKHKYGLNQEIINLKKQLDKDYLNEYQFLCKQLKQDSEMSTEAKKACLGVLTLLYKAQSENQEPKSIYNGNFQNFYNKLLEKTLTNDINNLEKTDRKNIIIVLLSVLIVILISVFICTENGVIGTIANGMSYLQSNSNYASSYKKLQAPVEIELNLANLESNIGKEIYQDGQCKIIISNIEKDLNNEYKVIFRSIGTYDKNGGRLVSPIKHYVTQGKHQKYDLEGNLKTTYQRTTYMGSWSAICPLIYKDGDQFTYSLFPIKLYENGTFLLQDKLQKDGNVKVSLEGLIETTWMKN</sequence>
<keyword evidence="1" id="KW-0812">Transmembrane</keyword>
<dbReference type="RefSeq" id="WP_268061102.1">
    <property type="nucleotide sequence ID" value="NZ_JAPQFJ010000007.1"/>
</dbReference>
<feature type="transmembrane region" description="Helical" evidence="1">
    <location>
        <begin position="99"/>
        <end position="116"/>
    </location>
</feature>
<dbReference type="Proteomes" id="UP001144612">
    <property type="component" value="Unassembled WGS sequence"/>
</dbReference>
<keyword evidence="1" id="KW-0472">Membrane</keyword>
<organism evidence="2 3">
    <name type="scientific">Clostridium brassicae</name>
    <dbReference type="NCBI Taxonomy" id="2999072"/>
    <lineage>
        <taxon>Bacteria</taxon>
        <taxon>Bacillati</taxon>
        <taxon>Bacillota</taxon>
        <taxon>Clostridia</taxon>
        <taxon>Eubacteriales</taxon>
        <taxon>Clostridiaceae</taxon>
        <taxon>Clostridium</taxon>
    </lineage>
</organism>
<name>A0ABT4DBS5_9CLOT</name>
<protein>
    <recommendedName>
        <fullName evidence="4">DUF4179 domain-containing protein</fullName>
    </recommendedName>
</protein>
<evidence type="ECO:0000313" key="2">
    <source>
        <dbReference type="EMBL" id="MCY6958686.1"/>
    </source>
</evidence>
<proteinExistence type="predicted"/>
<dbReference type="EMBL" id="JAPQFJ010000007">
    <property type="protein sequence ID" value="MCY6958686.1"/>
    <property type="molecule type" value="Genomic_DNA"/>
</dbReference>
<comment type="caution">
    <text evidence="2">The sequence shown here is derived from an EMBL/GenBank/DDBJ whole genome shotgun (WGS) entry which is preliminary data.</text>
</comment>
<keyword evidence="3" id="KW-1185">Reference proteome</keyword>
<keyword evidence="1" id="KW-1133">Transmembrane helix</keyword>
<evidence type="ECO:0008006" key="4">
    <source>
        <dbReference type="Google" id="ProtNLM"/>
    </source>
</evidence>
<evidence type="ECO:0000256" key="1">
    <source>
        <dbReference type="SAM" id="Phobius"/>
    </source>
</evidence>
<gene>
    <name evidence="2" type="ORF">OW729_08720</name>
</gene>
<accession>A0ABT4DBS5</accession>
<reference evidence="2" key="1">
    <citation type="submission" date="2022-12" db="EMBL/GenBank/DDBJ databases">
        <title>Clostridium sp. nov., isolated from industrial wastewater.</title>
        <authorList>
            <person name="Jiayan W."/>
        </authorList>
    </citation>
    <scope>NUCLEOTIDE SEQUENCE</scope>
    <source>
        <strain evidence="2">ZC22-4</strain>
    </source>
</reference>
<evidence type="ECO:0000313" key="3">
    <source>
        <dbReference type="Proteomes" id="UP001144612"/>
    </source>
</evidence>